<keyword evidence="4" id="KW-1185">Reference proteome</keyword>
<organism evidence="3 4">
    <name type="scientific">Rubrimonas cliftonensis</name>
    <dbReference type="NCBI Taxonomy" id="89524"/>
    <lineage>
        <taxon>Bacteria</taxon>
        <taxon>Pseudomonadati</taxon>
        <taxon>Pseudomonadota</taxon>
        <taxon>Alphaproteobacteria</taxon>
        <taxon>Rhodobacterales</taxon>
        <taxon>Paracoccaceae</taxon>
        <taxon>Rubrimonas</taxon>
    </lineage>
</organism>
<dbReference type="EMBL" id="FNQM01000003">
    <property type="protein sequence ID" value="SEA17761.1"/>
    <property type="molecule type" value="Genomic_DNA"/>
</dbReference>
<feature type="active site" description="Proton acceptor" evidence="2">
    <location>
        <position position="119"/>
    </location>
</feature>
<dbReference type="Pfam" id="PF13563">
    <property type="entry name" value="2_5_RNA_ligase2"/>
    <property type="match status" value="1"/>
</dbReference>
<sequence length="181" mass="19258">MLRLFAALPLPASATDRLEALRKGLPGRRPDASDMHLTLAFFGEIDEAQAADLHAALGAVSAPGFAFWLDGAGAFGGAKPRAIYAAVRPEPALTHLHEKVTQAARSAGLRIDARRFVPHVTLARMKPGEMTSAEAAKALGARAAFLAGPVAAEAFCLYRSDLGRRGPRYEELARYPLRTAA</sequence>
<name>A0A1H3Z2Y2_9RHOB</name>
<accession>A0A1H3Z2Y2</accession>
<dbReference type="PANTHER" id="PTHR35561:SF1">
    <property type="entry name" value="RNA 2',3'-CYCLIC PHOSPHODIESTERASE"/>
    <property type="match status" value="1"/>
</dbReference>
<dbReference type="HAMAP" id="MF_01940">
    <property type="entry name" value="RNA_CPDase"/>
    <property type="match status" value="1"/>
</dbReference>
<proteinExistence type="inferred from homology"/>
<dbReference type="InterPro" id="IPR009097">
    <property type="entry name" value="Cyclic_Pdiesterase"/>
</dbReference>
<evidence type="ECO:0000256" key="2">
    <source>
        <dbReference type="HAMAP-Rule" id="MF_01940"/>
    </source>
</evidence>
<feature type="active site" description="Proton donor" evidence="2">
    <location>
        <position position="36"/>
    </location>
</feature>
<dbReference type="NCBIfam" id="TIGR02258">
    <property type="entry name" value="2_5_ligase"/>
    <property type="match status" value="1"/>
</dbReference>
<dbReference type="InterPro" id="IPR004175">
    <property type="entry name" value="RNA_CPDase"/>
</dbReference>
<reference evidence="3 4" key="1">
    <citation type="submission" date="2016-10" db="EMBL/GenBank/DDBJ databases">
        <authorList>
            <person name="de Groot N.N."/>
        </authorList>
    </citation>
    <scope>NUCLEOTIDE SEQUENCE [LARGE SCALE GENOMIC DNA]</scope>
    <source>
        <strain evidence="3 4">DSM 15345</strain>
    </source>
</reference>
<dbReference type="AlphaFoldDB" id="A0A1H3Z2Y2"/>
<dbReference type="PANTHER" id="PTHR35561">
    <property type="entry name" value="RNA 2',3'-CYCLIC PHOSPHODIESTERASE"/>
    <property type="match status" value="1"/>
</dbReference>
<comment type="catalytic activity">
    <reaction evidence="2">
        <text>a 3'-end 2',3'-cyclophospho-ribonucleotide-RNA + H2O = a 3'-end 2'-phospho-ribonucleotide-RNA + H(+)</text>
        <dbReference type="Rhea" id="RHEA:11828"/>
        <dbReference type="Rhea" id="RHEA-COMP:10464"/>
        <dbReference type="Rhea" id="RHEA-COMP:17353"/>
        <dbReference type="ChEBI" id="CHEBI:15377"/>
        <dbReference type="ChEBI" id="CHEBI:15378"/>
        <dbReference type="ChEBI" id="CHEBI:83064"/>
        <dbReference type="ChEBI" id="CHEBI:173113"/>
        <dbReference type="EC" id="3.1.4.58"/>
    </reaction>
</comment>
<dbReference type="Gene3D" id="3.90.1140.10">
    <property type="entry name" value="Cyclic phosphodiesterase"/>
    <property type="match status" value="1"/>
</dbReference>
<evidence type="ECO:0000256" key="1">
    <source>
        <dbReference type="ARBA" id="ARBA00022801"/>
    </source>
</evidence>
<keyword evidence="1 2" id="KW-0378">Hydrolase</keyword>
<dbReference type="SUPFAM" id="SSF55144">
    <property type="entry name" value="LigT-like"/>
    <property type="match status" value="1"/>
</dbReference>
<gene>
    <name evidence="3" type="ORF">SAMN05444370_103352</name>
</gene>
<dbReference type="GO" id="GO:0004113">
    <property type="term" value="F:2',3'-cyclic-nucleotide 3'-phosphodiesterase activity"/>
    <property type="evidence" value="ECO:0007669"/>
    <property type="project" value="InterPro"/>
</dbReference>
<dbReference type="STRING" id="89524.SAMN05444370_103352"/>
<dbReference type="RefSeq" id="WP_093250945.1">
    <property type="nucleotide sequence ID" value="NZ_FNQM01000003.1"/>
</dbReference>
<feature type="short sequence motif" description="HXTX 2" evidence="2">
    <location>
        <begin position="119"/>
        <end position="122"/>
    </location>
</feature>
<feature type="short sequence motif" description="HXTX 1" evidence="2">
    <location>
        <begin position="36"/>
        <end position="39"/>
    </location>
</feature>
<dbReference type="EC" id="3.1.4.58" evidence="2"/>
<keyword evidence="3" id="KW-0436">Ligase</keyword>
<dbReference type="Proteomes" id="UP000198703">
    <property type="component" value="Unassembled WGS sequence"/>
</dbReference>
<comment type="function">
    <text evidence="2">Hydrolyzes RNA 2',3'-cyclic phosphodiester to an RNA 2'-phosphomonoester.</text>
</comment>
<dbReference type="GO" id="GO:0008664">
    <property type="term" value="F:RNA 2',3'-cyclic 3'-phosphodiesterase activity"/>
    <property type="evidence" value="ECO:0007669"/>
    <property type="project" value="UniProtKB-EC"/>
</dbReference>
<evidence type="ECO:0000313" key="3">
    <source>
        <dbReference type="EMBL" id="SEA17761.1"/>
    </source>
</evidence>
<evidence type="ECO:0000313" key="4">
    <source>
        <dbReference type="Proteomes" id="UP000198703"/>
    </source>
</evidence>
<protein>
    <recommendedName>
        <fullName evidence="2">RNA 2',3'-cyclic phosphodiesterase</fullName>
        <shortName evidence="2">RNA 2',3'-CPDase</shortName>
        <ecNumber evidence="2">3.1.4.58</ecNumber>
    </recommendedName>
</protein>
<dbReference type="GO" id="GO:0016874">
    <property type="term" value="F:ligase activity"/>
    <property type="evidence" value="ECO:0007669"/>
    <property type="project" value="UniProtKB-KW"/>
</dbReference>
<comment type="similarity">
    <text evidence="2">Belongs to the 2H phosphoesterase superfamily. ThpR family.</text>
</comment>
<dbReference type="OrthoDB" id="9793819at2"/>